<organism evidence="2 3">
    <name type="scientific">Agrobacterium tumefaciens</name>
    <dbReference type="NCBI Taxonomy" id="358"/>
    <lineage>
        <taxon>Bacteria</taxon>
        <taxon>Pseudomonadati</taxon>
        <taxon>Pseudomonadota</taxon>
        <taxon>Alphaproteobacteria</taxon>
        <taxon>Hyphomicrobiales</taxon>
        <taxon>Rhizobiaceae</taxon>
        <taxon>Rhizobium/Agrobacterium group</taxon>
        <taxon>Agrobacterium</taxon>
        <taxon>Agrobacterium tumefaciens complex</taxon>
    </lineage>
</organism>
<name>A0AAW8LR23_AGRTU</name>
<dbReference type="InterPro" id="IPR021553">
    <property type="entry name" value="DUF3008"/>
</dbReference>
<dbReference type="Proteomes" id="UP001265315">
    <property type="component" value="Unassembled WGS sequence"/>
</dbReference>
<dbReference type="AlphaFoldDB" id="A0AAW8LR23"/>
<dbReference type="Pfam" id="PF11450">
    <property type="entry name" value="DUF3008"/>
    <property type="match status" value="1"/>
</dbReference>
<evidence type="ECO:0000256" key="1">
    <source>
        <dbReference type="SAM" id="MobiDB-lite"/>
    </source>
</evidence>
<evidence type="ECO:0000313" key="3">
    <source>
        <dbReference type="Proteomes" id="UP001265315"/>
    </source>
</evidence>
<feature type="region of interest" description="Disordered" evidence="1">
    <location>
        <begin position="19"/>
        <end position="103"/>
    </location>
</feature>
<reference evidence="2" key="1">
    <citation type="submission" date="2023-07" db="EMBL/GenBank/DDBJ databases">
        <title>Sorghum-associated microbial communities from plants grown in Nebraska, USA.</title>
        <authorList>
            <person name="Schachtman D."/>
        </authorList>
    </citation>
    <scope>NUCLEOTIDE SEQUENCE</scope>
    <source>
        <strain evidence="2">1457</strain>
    </source>
</reference>
<feature type="compositionally biased region" description="Low complexity" evidence="1">
    <location>
        <begin position="46"/>
        <end position="60"/>
    </location>
</feature>
<accession>A0AAW8LR23</accession>
<sequence>MRYPAFPPISKGNFAAGLTVAREQSPQGGIFPSEPPFQGRSDMPAKSKAQQKAAGAALAAKRGETKKSSLQGASKSMEKSMTEKELEDFASTKRKGLPEKKSD</sequence>
<evidence type="ECO:0000313" key="2">
    <source>
        <dbReference type="EMBL" id="MDR6701268.1"/>
    </source>
</evidence>
<gene>
    <name evidence="2" type="ORF">J2W61_001096</name>
</gene>
<comment type="caution">
    <text evidence="2">The sequence shown here is derived from an EMBL/GenBank/DDBJ whole genome shotgun (WGS) entry which is preliminary data.</text>
</comment>
<protein>
    <recommendedName>
        <fullName evidence="4">DUF3008 family protein</fullName>
    </recommendedName>
</protein>
<dbReference type="EMBL" id="JAVDSW010000001">
    <property type="protein sequence ID" value="MDR6701268.1"/>
    <property type="molecule type" value="Genomic_DNA"/>
</dbReference>
<evidence type="ECO:0008006" key="4">
    <source>
        <dbReference type="Google" id="ProtNLM"/>
    </source>
</evidence>
<proteinExistence type="predicted"/>